<dbReference type="AlphaFoldDB" id="A0A220MQZ4"/>
<gene>
    <name evidence="2" type="ORF">BP422_29925</name>
</gene>
<reference evidence="2 3" key="1">
    <citation type="submission" date="2016-11" db="EMBL/GenBank/DDBJ databases">
        <authorList>
            <person name="Jaros S."/>
            <person name="Januszkiewicz K."/>
            <person name="Wedrychowicz H."/>
        </authorList>
    </citation>
    <scope>NUCLEOTIDE SEQUENCE [LARGE SCALE GENOMIC DNA]</scope>
    <source>
        <strain evidence="2 3">NF2</strain>
    </source>
</reference>
<evidence type="ECO:0000313" key="3">
    <source>
        <dbReference type="Proteomes" id="UP000197781"/>
    </source>
</evidence>
<feature type="domain" description="PilZ" evidence="1">
    <location>
        <begin position="82"/>
        <end position="192"/>
    </location>
</feature>
<dbReference type="SUPFAM" id="SSF141371">
    <property type="entry name" value="PilZ domain-like"/>
    <property type="match status" value="1"/>
</dbReference>
<organism evidence="2 3">
    <name type="scientific">Brevibacillus formosus</name>
    <dbReference type="NCBI Taxonomy" id="54913"/>
    <lineage>
        <taxon>Bacteria</taxon>
        <taxon>Bacillati</taxon>
        <taxon>Bacillota</taxon>
        <taxon>Bacilli</taxon>
        <taxon>Bacillales</taxon>
        <taxon>Paenibacillaceae</taxon>
        <taxon>Brevibacillus</taxon>
    </lineage>
</organism>
<dbReference type="EMBL" id="CP018145">
    <property type="protein sequence ID" value="ASJ57363.1"/>
    <property type="molecule type" value="Genomic_DNA"/>
</dbReference>
<keyword evidence="2" id="KW-0808">Transferase</keyword>
<evidence type="ECO:0000259" key="1">
    <source>
        <dbReference type="Pfam" id="PF07238"/>
    </source>
</evidence>
<dbReference type="InterPro" id="IPR009875">
    <property type="entry name" value="PilZ_domain"/>
</dbReference>
<accession>A0A220MQZ4</accession>
<dbReference type="Proteomes" id="UP000197781">
    <property type="component" value="Chromosome"/>
</dbReference>
<dbReference type="Pfam" id="PF07238">
    <property type="entry name" value="PilZ"/>
    <property type="match status" value="1"/>
</dbReference>
<dbReference type="GO" id="GO:0035438">
    <property type="term" value="F:cyclic-di-GMP binding"/>
    <property type="evidence" value="ECO:0007669"/>
    <property type="project" value="InterPro"/>
</dbReference>
<evidence type="ECO:0000313" key="2">
    <source>
        <dbReference type="EMBL" id="ASJ57363.1"/>
    </source>
</evidence>
<dbReference type="Gene3D" id="2.40.10.220">
    <property type="entry name" value="predicted glycosyltransferase like domains"/>
    <property type="match status" value="1"/>
</dbReference>
<dbReference type="RefSeq" id="WP_088910812.1">
    <property type="nucleotide sequence ID" value="NZ_CP018145.1"/>
</dbReference>
<protein>
    <submittedName>
        <fullName evidence="2">Glycosyltransferase</fullName>
    </submittedName>
</protein>
<sequence>MESIIQIRKGNRVIEGHVTYEEGDLIEAVFPSPLDVTVGDQIPCLLTADYETINTFEAVVVAKDKNRLFLFHSPTAAEFREQRRRYPRFDMEVKGWIQYPTQEPDSFFSVYSQMVYLVNLSLGGLAFRSDKQIPEDQQIVFSFELYGRNRPDGVVKTDLVIIHERIEGPNYFYGCTIKGINARHFHNLRKYILHRQIEERRQVKIE</sequence>
<dbReference type="KEGG" id="bfm:BP422_29925"/>
<dbReference type="GO" id="GO:0016740">
    <property type="term" value="F:transferase activity"/>
    <property type="evidence" value="ECO:0007669"/>
    <property type="project" value="UniProtKB-KW"/>
</dbReference>
<proteinExistence type="predicted"/>
<name>A0A220MQZ4_9BACL</name>